<proteinExistence type="predicted"/>
<dbReference type="Proteomes" id="UP000584931">
    <property type="component" value="Unassembled WGS sequence"/>
</dbReference>
<organism evidence="1 2">
    <name type="scientific">Nocardiopsis sinuspersici</name>
    <dbReference type="NCBI Taxonomy" id="501010"/>
    <lineage>
        <taxon>Bacteria</taxon>
        <taxon>Bacillati</taxon>
        <taxon>Actinomycetota</taxon>
        <taxon>Actinomycetes</taxon>
        <taxon>Streptosporangiales</taxon>
        <taxon>Nocardiopsidaceae</taxon>
        <taxon>Nocardiopsis</taxon>
    </lineage>
</organism>
<dbReference type="EMBL" id="JACCHL010000001">
    <property type="protein sequence ID" value="NYH51073.1"/>
    <property type="molecule type" value="Genomic_DNA"/>
</dbReference>
<reference evidence="1 2" key="1">
    <citation type="submission" date="2020-07" db="EMBL/GenBank/DDBJ databases">
        <title>Sequencing the genomes of 1000 actinobacteria strains.</title>
        <authorList>
            <person name="Klenk H.-P."/>
        </authorList>
    </citation>
    <scope>NUCLEOTIDE SEQUENCE [LARGE SCALE GENOMIC DNA]</scope>
    <source>
        <strain evidence="1 2">DSM 45278</strain>
    </source>
</reference>
<sequence length="99" mass="11206">MAEKSWQLRQEDRLVGTLTLEEIDMFWSDCHFEPAPAWDDLRPLFAVSRDAWVRGGKEAALAADEAIHAEGLILVPDGGGDPITDFLIRIDEETARFRH</sequence>
<evidence type="ECO:0000313" key="1">
    <source>
        <dbReference type="EMBL" id="NYH51073.1"/>
    </source>
</evidence>
<dbReference type="RefSeq" id="WP_179809118.1">
    <property type="nucleotide sequence ID" value="NZ_JACCHL010000001.1"/>
</dbReference>
<comment type="caution">
    <text evidence="1">The sequence shown here is derived from an EMBL/GenBank/DDBJ whole genome shotgun (WGS) entry which is preliminary data.</text>
</comment>
<evidence type="ECO:0000313" key="2">
    <source>
        <dbReference type="Proteomes" id="UP000584931"/>
    </source>
</evidence>
<gene>
    <name evidence="1" type="ORF">HNR06_000662</name>
</gene>
<name>A0A7Y9XAN6_9ACTN</name>
<dbReference type="AlphaFoldDB" id="A0A7Y9XAN6"/>
<protein>
    <submittedName>
        <fullName evidence="1">Uncharacterized protein</fullName>
    </submittedName>
</protein>
<accession>A0A7Y9XAN6</accession>